<accession>A0A0K2UXC1</accession>
<proteinExistence type="predicted"/>
<reference evidence="1" key="1">
    <citation type="submission" date="2014-05" db="EMBL/GenBank/DDBJ databases">
        <authorList>
            <person name="Chronopoulou M."/>
        </authorList>
    </citation>
    <scope>NUCLEOTIDE SEQUENCE</scope>
    <source>
        <tissue evidence="1">Whole organism</tissue>
    </source>
</reference>
<evidence type="ECO:0000313" key="1">
    <source>
        <dbReference type="EMBL" id="CDW42745.1"/>
    </source>
</evidence>
<name>A0A0K2UXC1_LEPSM</name>
<protein>
    <submittedName>
        <fullName evidence="1">Uncharacterized protein</fullName>
    </submittedName>
</protein>
<organism evidence="1">
    <name type="scientific">Lepeophtheirus salmonis</name>
    <name type="common">Salmon louse</name>
    <name type="synonym">Caligus salmonis</name>
    <dbReference type="NCBI Taxonomy" id="72036"/>
    <lineage>
        <taxon>Eukaryota</taxon>
        <taxon>Metazoa</taxon>
        <taxon>Ecdysozoa</taxon>
        <taxon>Arthropoda</taxon>
        <taxon>Crustacea</taxon>
        <taxon>Multicrustacea</taxon>
        <taxon>Hexanauplia</taxon>
        <taxon>Copepoda</taxon>
        <taxon>Siphonostomatoida</taxon>
        <taxon>Caligidae</taxon>
        <taxon>Lepeophtheirus</taxon>
    </lineage>
</organism>
<dbReference type="AlphaFoldDB" id="A0A0K2UXC1"/>
<sequence length="44" mass="5218">SIFESTTHTLKEIRHGESILFYKKNQLIREKTNLPSKVQEFGRI</sequence>
<feature type="non-terminal residue" evidence="1">
    <location>
        <position position="1"/>
    </location>
</feature>
<dbReference type="EMBL" id="HACA01025384">
    <property type="protein sequence ID" value="CDW42745.1"/>
    <property type="molecule type" value="Transcribed_RNA"/>
</dbReference>